<evidence type="ECO:0000313" key="1">
    <source>
        <dbReference type="EMBL" id="SDS57243.1"/>
    </source>
</evidence>
<reference evidence="2" key="1">
    <citation type="submission" date="2016-10" db="EMBL/GenBank/DDBJ databases">
        <authorList>
            <person name="Varghese N."/>
            <person name="Submissions S."/>
        </authorList>
    </citation>
    <scope>NUCLEOTIDE SEQUENCE [LARGE SCALE GENOMIC DNA]</scope>
    <source>
        <strain evidence="2">ATCC 23835</strain>
    </source>
</reference>
<dbReference type="Proteomes" id="UP000199524">
    <property type="component" value="Chromosome I"/>
</dbReference>
<gene>
    <name evidence="1" type="ORF">SAMN05216598_2006</name>
</gene>
<dbReference type="PANTHER" id="PTHR39206">
    <property type="entry name" value="SLL8004 PROTEIN"/>
    <property type="match status" value="1"/>
</dbReference>
<dbReference type="InterPro" id="IPR027417">
    <property type="entry name" value="P-loop_NTPase"/>
</dbReference>
<protein>
    <submittedName>
        <fullName evidence="1">Predicted ABC-type ATPase</fullName>
    </submittedName>
</protein>
<organism evidence="1 2">
    <name type="scientific">Pseudomonas asplenii</name>
    <dbReference type="NCBI Taxonomy" id="53407"/>
    <lineage>
        <taxon>Bacteria</taxon>
        <taxon>Pseudomonadati</taxon>
        <taxon>Pseudomonadota</taxon>
        <taxon>Gammaproteobacteria</taxon>
        <taxon>Pseudomonadales</taxon>
        <taxon>Pseudomonadaceae</taxon>
        <taxon>Pseudomonas</taxon>
    </lineage>
</organism>
<dbReference type="EMBL" id="LT629777">
    <property type="protein sequence ID" value="SDS57243.1"/>
    <property type="molecule type" value="Genomic_DNA"/>
</dbReference>
<dbReference type="Pfam" id="PF13671">
    <property type="entry name" value="AAA_33"/>
    <property type="match status" value="1"/>
</dbReference>
<name>A0A1H1TAP1_9PSED</name>
<dbReference type="AlphaFoldDB" id="A0A1H1TAP1"/>
<proteinExistence type="predicted"/>
<accession>A0A1H1TAP1</accession>
<dbReference type="SUPFAM" id="SSF52540">
    <property type="entry name" value="P-loop containing nucleoside triphosphate hydrolases"/>
    <property type="match status" value="1"/>
</dbReference>
<evidence type="ECO:0000313" key="2">
    <source>
        <dbReference type="Proteomes" id="UP000199524"/>
    </source>
</evidence>
<sequence length="219" mass="23992">MSATSASERPFVFVLAGVNGAGKSSVGGALLAEHGLDWFNPDTFARELAASLGIDMAKANGLAWEQGRQQLESALRARRNYAFETTLGGNTIALMLAQATRTHDVVMLFCGLSSPEQHLRRVGLRVARGGHDIPEQKIRERWVKSRLNLIILMPYLAHLQVFDNSTDVEPGEDIPDPQLLLEMADGQLLYPDPQDGQALQDTPEWARPILQAAIEQLPG</sequence>
<dbReference type="PANTHER" id="PTHR39206:SF1">
    <property type="entry name" value="SLL8004 PROTEIN"/>
    <property type="match status" value="1"/>
</dbReference>
<dbReference type="RefSeq" id="WP_090204467.1">
    <property type="nucleotide sequence ID" value="NZ_LT629777.1"/>
</dbReference>
<dbReference type="GeneID" id="300206999"/>
<dbReference type="Gene3D" id="3.40.50.300">
    <property type="entry name" value="P-loop containing nucleotide triphosphate hydrolases"/>
    <property type="match status" value="1"/>
</dbReference>
<keyword evidence="2" id="KW-1185">Reference proteome</keyword>